<comment type="similarity">
    <text evidence="1">Belongs to the AB hydrolase superfamily. AB hydrolase 2 family.</text>
</comment>
<dbReference type="AlphaFoldDB" id="A0A0U1LV44"/>
<dbReference type="InterPro" id="IPR029058">
    <property type="entry name" value="AB_hydrolase_fold"/>
</dbReference>
<gene>
    <name evidence="3" type="ORF">PISL3812_04266</name>
</gene>
<dbReference type="GO" id="GO:0052689">
    <property type="term" value="F:carboxylic ester hydrolase activity"/>
    <property type="evidence" value="ECO:0007669"/>
    <property type="project" value="TreeGrafter"/>
</dbReference>
<evidence type="ECO:0000259" key="2">
    <source>
        <dbReference type="Pfam" id="PF02230"/>
    </source>
</evidence>
<accession>A0A0U1LV44</accession>
<proteinExistence type="inferred from homology"/>
<evidence type="ECO:0000256" key="1">
    <source>
        <dbReference type="ARBA" id="ARBA00006499"/>
    </source>
</evidence>
<dbReference type="EMBL" id="CVMT01000003">
    <property type="protein sequence ID" value="CRG87249.1"/>
    <property type="molecule type" value="Genomic_DNA"/>
</dbReference>
<sequence length="289" mass="30383">MPLPVAGDFPSHATVVLSYPGSSDSTPPPTLTAQQASNVAVLLHGLGDTAAKFASFGRALNLPETICVTVQAPSPLPAGLVDQEAFHWGDDVMLDDGGLSMDAGFGRATKLIARDIIADTLVKKHGYKLRDILLVGLGQGGMAALAAARELGVNPPVSEELPEATLSSSSSTTTTAADSISSINKKDYHPSLSGVVSFGGVYPLSVNAVGVKDRTPVLLLAGREGPGSDVSDTAVKRTKEAFQFVELHRWSRRGDGMPRNRDEMLPVMQFLARRLKSRKGVPAGSIELT</sequence>
<dbReference type="OrthoDB" id="437457at2759"/>
<reference evidence="3 4" key="1">
    <citation type="submission" date="2015-04" db="EMBL/GenBank/DDBJ databases">
        <authorList>
            <person name="Syromyatnikov M.Y."/>
            <person name="Popov V.N."/>
        </authorList>
    </citation>
    <scope>NUCLEOTIDE SEQUENCE [LARGE SCALE GENOMIC DNA]</scope>
    <source>
        <strain evidence="3">WF-38-12</strain>
    </source>
</reference>
<dbReference type="InterPro" id="IPR003140">
    <property type="entry name" value="PLipase/COase/thioEstase"/>
</dbReference>
<dbReference type="OMA" id="VMQFFAR"/>
<dbReference type="Pfam" id="PF02230">
    <property type="entry name" value="Abhydrolase_2"/>
    <property type="match status" value="1"/>
</dbReference>
<dbReference type="PANTHER" id="PTHR10655">
    <property type="entry name" value="LYSOPHOSPHOLIPASE-RELATED"/>
    <property type="match status" value="1"/>
</dbReference>
<dbReference type="Gene3D" id="3.40.50.1820">
    <property type="entry name" value="alpha/beta hydrolase"/>
    <property type="match status" value="1"/>
</dbReference>
<dbReference type="InterPro" id="IPR050565">
    <property type="entry name" value="LYPA1-2/EST-like"/>
</dbReference>
<dbReference type="SUPFAM" id="SSF53474">
    <property type="entry name" value="alpha/beta-Hydrolases"/>
    <property type="match status" value="1"/>
</dbReference>
<feature type="domain" description="Phospholipase/carboxylesterase/thioesterase" evidence="2">
    <location>
        <begin position="33"/>
        <end position="148"/>
    </location>
</feature>
<protein>
    <recommendedName>
        <fullName evidence="2">Phospholipase/carboxylesterase/thioesterase domain-containing protein</fullName>
    </recommendedName>
</protein>
<evidence type="ECO:0000313" key="3">
    <source>
        <dbReference type="EMBL" id="CRG87249.1"/>
    </source>
</evidence>
<keyword evidence="4" id="KW-1185">Reference proteome</keyword>
<name>A0A0U1LV44_TALIS</name>
<organism evidence="3 4">
    <name type="scientific">Talaromyces islandicus</name>
    <name type="common">Penicillium islandicum</name>
    <dbReference type="NCBI Taxonomy" id="28573"/>
    <lineage>
        <taxon>Eukaryota</taxon>
        <taxon>Fungi</taxon>
        <taxon>Dikarya</taxon>
        <taxon>Ascomycota</taxon>
        <taxon>Pezizomycotina</taxon>
        <taxon>Eurotiomycetes</taxon>
        <taxon>Eurotiomycetidae</taxon>
        <taxon>Eurotiales</taxon>
        <taxon>Trichocomaceae</taxon>
        <taxon>Talaromyces</taxon>
        <taxon>Talaromyces sect. Islandici</taxon>
    </lineage>
</organism>
<dbReference type="GO" id="GO:0008474">
    <property type="term" value="F:palmitoyl-(protein) hydrolase activity"/>
    <property type="evidence" value="ECO:0007669"/>
    <property type="project" value="TreeGrafter"/>
</dbReference>
<dbReference type="GO" id="GO:0005737">
    <property type="term" value="C:cytoplasm"/>
    <property type="evidence" value="ECO:0007669"/>
    <property type="project" value="TreeGrafter"/>
</dbReference>
<dbReference type="STRING" id="28573.A0A0U1LV44"/>
<dbReference type="Proteomes" id="UP000054383">
    <property type="component" value="Unassembled WGS sequence"/>
</dbReference>
<dbReference type="PANTHER" id="PTHR10655:SF67">
    <property type="entry name" value="PHOSPHOLIPASE_CARBOXYLESTERASE SUPERFAMILY (AFU_ORTHOLOGUE AFUA_5G09340)"/>
    <property type="match status" value="1"/>
</dbReference>
<evidence type="ECO:0000313" key="4">
    <source>
        <dbReference type="Proteomes" id="UP000054383"/>
    </source>
</evidence>